<gene>
    <name evidence="1" type="ORF">BDD21_1988</name>
</gene>
<reference evidence="1 2" key="1">
    <citation type="submission" date="2018-10" db="EMBL/GenBank/DDBJ databases">
        <title>Genomic Encyclopedia of Archaeal and Bacterial Type Strains, Phase II (KMG-II): from individual species to whole genera.</title>
        <authorList>
            <person name="Goeker M."/>
        </authorList>
    </citation>
    <scope>NUCLEOTIDE SEQUENCE [LARGE SCALE GENOMIC DNA]</scope>
    <source>
        <strain evidence="1 2">DSM 235</strain>
    </source>
</reference>
<organism evidence="1 2">
    <name type="scientific">Thiocapsa rosea</name>
    <dbReference type="NCBI Taxonomy" id="69360"/>
    <lineage>
        <taxon>Bacteria</taxon>
        <taxon>Pseudomonadati</taxon>
        <taxon>Pseudomonadota</taxon>
        <taxon>Gammaproteobacteria</taxon>
        <taxon>Chromatiales</taxon>
        <taxon>Chromatiaceae</taxon>
        <taxon>Thiocapsa</taxon>
    </lineage>
</organism>
<accession>A0A495V5C2</accession>
<keyword evidence="2" id="KW-1185">Reference proteome</keyword>
<dbReference type="Pfam" id="PF16702">
    <property type="entry name" value="DUF5063"/>
    <property type="match status" value="1"/>
</dbReference>
<dbReference type="EMBL" id="RBXL01000001">
    <property type="protein sequence ID" value="RKT44601.1"/>
    <property type="molecule type" value="Genomic_DNA"/>
</dbReference>
<dbReference type="Proteomes" id="UP000274556">
    <property type="component" value="Unassembled WGS sequence"/>
</dbReference>
<proteinExistence type="predicted"/>
<comment type="caution">
    <text evidence="1">The sequence shown here is derived from an EMBL/GenBank/DDBJ whole genome shotgun (WGS) entry which is preliminary data.</text>
</comment>
<sequence>MGESDGNHGLGSSRALPIFSSTLLGMDAIAERQVSGLEGLEVAGLARRYCDLIEASTDEHRRRWLWDVASLLPRLQAAISSVSAPVSGVFPMSAVDLDARFELFWRLRRRLADRDGYWLEFDRASEGADGMTGSLADDLTDIYCELKSGLGLYACHPERALRGWAYGFDRHWGQHLVDAERHLALLAAQGRLDL</sequence>
<name>A0A495V5C2_9GAMM</name>
<evidence type="ECO:0000313" key="1">
    <source>
        <dbReference type="EMBL" id="RKT44601.1"/>
    </source>
</evidence>
<dbReference type="Gene3D" id="1.20.120.1550">
    <property type="entry name" value="Protein of unknown function DUF5063"/>
    <property type="match status" value="1"/>
</dbReference>
<evidence type="ECO:0000313" key="2">
    <source>
        <dbReference type="Proteomes" id="UP000274556"/>
    </source>
</evidence>
<dbReference type="AlphaFoldDB" id="A0A495V5C2"/>
<dbReference type="InterPro" id="IPR038312">
    <property type="entry name" value="DUF5063_sf"/>
</dbReference>
<dbReference type="InterPro" id="IPR032025">
    <property type="entry name" value="DUF5063"/>
</dbReference>
<protein>
    <submittedName>
        <fullName evidence="1">Uncharacterized protein DUF5063</fullName>
    </submittedName>
</protein>